<keyword evidence="2" id="KW-0472">Membrane</keyword>
<feature type="compositionally biased region" description="Basic and acidic residues" evidence="1">
    <location>
        <begin position="247"/>
        <end position="257"/>
    </location>
</feature>
<sequence length="267" mass="29149">MAGDLTPEAVATERRFGALVTVHEPPGPVVPIAMTLAGLAFYGTMVVMIARTSEVSAIVHWWAAFVGAGILVGVTVEEVSRGRRRNRPHLYEFTHGLVRAHRGTITAYAWDDLEYVERATYHHGAQGTGSWSYATVLRLRDGTGEVDILAPLDGVAGRIADAALIRARDSLLHGTPVHFGAITAGPGGLTIGDEFLPWRDLDRVDVGRRFVEIRRAGHRRPWRSLPIGDVPDSRALASLIHENTSARDGCRSRRDPAGPRSRRRCTA</sequence>
<feature type="region of interest" description="Disordered" evidence="1">
    <location>
        <begin position="247"/>
        <end position="267"/>
    </location>
</feature>
<evidence type="ECO:0000313" key="4">
    <source>
        <dbReference type="Proteomes" id="UP001183643"/>
    </source>
</evidence>
<gene>
    <name evidence="3" type="ORF">J2S41_003123</name>
</gene>
<keyword evidence="2" id="KW-1133">Transmembrane helix</keyword>
<accession>A0AAE4CCA6</accession>
<feature type="transmembrane region" description="Helical" evidence="2">
    <location>
        <begin position="29"/>
        <end position="50"/>
    </location>
</feature>
<comment type="caution">
    <text evidence="3">The sequence shown here is derived from an EMBL/GenBank/DDBJ whole genome shotgun (WGS) entry which is preliminary data.</text>
</comment>
<evidence type="ECO:0000313" key="3">
    <source>
        <dbReference type="EMBL" id="MDR7276345.1"/>
    </source>
</evidence>
<dbReference type="EMBL" id="JAVDYB010000001">
    <property type="protein sequence ID" value="MDR7276345.1"/>
    <property type="molecule type" value="Genomic_DNA"/>
</dbReference>
<feature type="transmembrane region" description="Helical" evidence="2">
    <location>
        <begin position="57"/>
        <end position="76"/>
    </location>
</feature>
<keyword evidence="2" id="KW-0812">Transmembrane</keyword>
<protein>
    <submittedName>
        <fullName evidence="3">Uncharacterized protein</fullName>
    </submittedName>
</protein>
<reference evidence="3" key="1">
    <citation type="submission" date="2023-07" db="EMBL/GenBank/DDBJ databases">
        <title>Sequencing the genomes of 1000 actinobacteria strains.</title>
        <authorList>
            <person name="Klenk H.-P."/>
        </authorList>
    </citation>
    <scope>NUCLEOTIDE SEQUENCE</scope>
    <source>
        <strain evidence="3">DSM 44707</strain>
    </source>
</reference>
<keyword evidence="4" id="KW-1185">Reference proteome</keyword>
<name>A0AAE4CCA6_9ACTN</name>
<dbReference type="AlphaFoldDB" id="A0AAE4CCA6"/>
<proteinExistence type="predicted"/>
<evidence type="ECO:0000256" key="2">
    <source>
        <dbReference type="SAM" id="Phobius"/>
    </source>
</evidence>
<dbReference type="InterPro" id="IPR046492">
    <property type="entry name" value="DUF6585"/>
</dbReference>
<evidence type="ECO:0000256" key="1">
    <source>
        <dbReference type="SAM" id="MobiDB-lite"/>
    </source>
</evidence>
<dbReference type="Pfam" id="PF20226">
    <property type="entry name" value="DUF6585"/>
    <property type="match status" value="1"/>
</dbReference>
<organism evidence="3 4">
    <name type="scientific">Catenuloplanes atrovinosus</name>
    <dbReference type="NCBI Taxonomy" id="137266"/>
    <lineage>
        <taxon>Bacteria</taxon>
        <taxon>Bacillati</taxon>
        <taxon>Actinomycetota</taxon>
        <taxon>Actinomycetes</taxon>
        <taxon>Micromonosporales</taxon>
        <taxon>Micromonosporaceae</taxon>
        <taxon>Catenuloplanes</taxon>
    </lineage>
</organism>
<dbReference type="Proteomes" id="UP001183643">
    <property type="component" value="Unassembled WGS sequence"/>
</dbReference>
<dbReference type="RefSeq" id="WP_310368402.1">
    <property type="nucleotide sequence ID" value="NZ_JAVDYB010000001.1"/>
</dbReference>